<comment type="similarity">
    <text evidence="1">Belongs to the LysR transcriptional regulatory family.</text>
</comment>
<feature type="domain" description="HTH lysR-type" evidence="5">
    <location>
        <begin position="3"/>
        <end position="60"/>
    </location>
</feature>
<dbReference type="EMBL" id="VTPX01000001">
    <property type="protein sequence ID" value="KAA0020567.1"/>
    <property type="molecule type" value="Genomic_DNA"/>
</dbReference>
<evidence type="ECO:0000259" key="5">
    <source>
        <dbReference type="PROSITE" id="PS50931"/>
    </source>
</evidence>
<evidence type="ECO:0000256" key="1">
    <source>
        <dbReference type="ARBA" id="ARBA00009437"/>
    </source>
</evidence>
<dbReference type="PANTHER" id="PTHR30419:SF2">
    <property type="entry name" value="LYSR FAMILY TRANSCRIPTIONAL REGULATOR"/>
    <property type="match status" value="1"/>
</dbReference>
<keyword evidence="7" id="KW-1185">Reference proteome</keyword>
<evidence type="ECO:0000313" key="7">
    <source>
        <dbReference type="Proteomes" id="UP000466024"/>
    </source>
</evidence>
<dbReference type="InterPro" id="IPR050950">
    <property type="entry name" value="HTH-type_LysR_regulators"/>
</dbReference>
<accession>A0A640WJ18</accession>
<dbReference type="Gene3D" id="1.10.10.10">
    <property type="entry name" value="Winged helix-like DNA-binding domain superfamily/Winged helix DNA-binding domain"/>
    <property type="match status" value="1"/>
</dbReference>
<reference evidence="6 7" key="1">
    <citation type="submission" date="2019-08" db="EMBL/GenBank/DDBJ databases">
        <title>Bioinformatics analysis of the strain L3 and L5.</title>
        <authorList>
            <person name="Li X."/>
        </authorList>
    </citation>
    <scope>NUCLEOTIDE SEQUENCE [LARGE SCALE GENOMIC DNA]</scope>
    <source>
        <strain evidence="6 7">L3</strain>
    </source>
</reference>
<dbReference type="SUPFAM" id="SSF46785">
    <property type="entry name" value="Winged helix' DNA-binding domain"/>
    <property type="match status" value="1"/>
</dbReference>
<comment type="caution">
    <text evidence="6">The sequence shown here is derived from an EMBL/GenBank/DDBJ whole genome shotgun (WGS) entry which is preliminary data.</text>
</comment>
<dbReference type="InterPro" id="IPR036388">
    <property type="entry name" value="WH-like_DNA-bd_sf"/>
</dbReference>
<dbReference type="GO" id="GO:0003677">
    <property type="term" value="F:DNA binding"/>
    <property type="evidence" value="ECO:0007669"/>
    <property type="project" value="UniProtKB-KW"/>
</dbReference>
<evidence type="ECO:0000256" key="4">
    <source>
        <dbReference type="ARBA" id="ARBA00023163"/>
    </source>
</evidence>
<dbReference type="Gene3D" id="3.40.190.290">
    <property type="match status" value="1"/>
</dbReference>
<dbReference type="PROSITE" id="PS50931">
    <property type="entry name" value="HTH_LYSR"/>
    <property type="match status" value="1"/>
</dbReference>
<keyword evidence="4" id="KW-0804">Transcription</keyword>
<dbReference type="InterPro" id="IPR000847">
    <property type="entry name" value="LysR_HTH_N"/>
</dbReference>
<dbReference type="Proteomes" id="UP000466024">
    <property type="component" value="Unassembled WGS sequence"/>
</dbReference>
<evidence type="ECO:0000256" key="3">
    <source>
        <dbReference type="ARBA" id="ARBA00023125"/>
    </source>
</evidence>
<dbReference type="FunFam" id="1.10.10.10:FF:000001">
    <property type="entry name" value="LysR family transcriptional regulator"/>
    <property type="match status" value="1"/>
</dbReference>
<dbReference type="GO" id="GO:0003700">
    <property type="term" value="F:DNA-binding transcription factor activity"/>
    <property type="evidence" value="ECO:0007669"/>
    <property type="project" value="InterPro"/>
</dbReference>
<evidence type="ECO:0000313" key="6">
    <source>
        <dbReference type="EMBL" id="KAA0020567.1"/>
    </source>
</evidence>
<dbReference type="InterPro" id="IPR005119">
    <property type="entry name" value="LysR_subst-bd"/>
</dbReference>
<gene>
    <name evidence="6" type="ORF">F0A16_01875</name>
</gene>
<keyword evidence="3" id="KW-0238">DNA-binding</keyword>
<dbReference type="RefSeq" id="WP_149433686.1">
    <property type="nucleotide sequence ID" value="NZ_VTPX01000001.1"/>
</dbReference>
<evidence type="ECO:0000256" key="2">
    <source>
        <dbReference type="ARBA" id="ARBA00023015"/>
    </source>
</evidence>
<dbReference type="InterPro" id="IPR036390">
    <property type="entry name" value="WH_DNA-bd_sf"/>
</dbReference>
<dbReference type="CDD" id="cd08421">
    <property type="entry name" value="PBP2_LTTR_like_1"/>
    <property type="match status" value="1"/>
</dbReference>
<dbReference type="AlphaFoldDB" id="A0A640WJ18"/>
<dbReference type="SUPFAM" id="SSF53850">
    <property type="entry name" value="Periplasmic binding protein-like II"/>
    <property type="match status" value="1"/>
</dbReference>
<dbReference type="Pfam" id="PF00126">
    <property type="entry name" value="HTH_1"/>
    <property type="match status" value="1"/>
</dbReference>
<keyword evidence="2" id="KW-0805">Transcription regulation</keyword>
<organism evidence="6 7">
    <name type="scientific">Salinicola corii</name>
    <dbReference type="NCBI Taxonomy" id="2606937"/>
    <lineage>
        <taxon>Bacteria</taxon>
        <taxon>Pseudomonadati</taxon>
        <taxon>Pseudomonadota</taxon>
        <taxon>Gammaproteobacteria</taxon>
        <taxon>Oceanospirillales</taxon>
        <taxon>Halomonadaceae</taxon>
        <taxon>Salinicola</taxon>
    </lineage>
</organism>
<dbReference type="PANTHER" id="PTHR30419">
    <property type="entry name" value="HTH-TYPE TRANSCRIPTIONAL REGULATOR YBHD"/>
    <property type="match status" value="1"/>
</dbReference>
<sequence length="313" mass="34877">MHFDLADLRIFVHVAEAKSLTAGALRAHLSTAAVSARVKSLEAQLESRLFYRSSQGVELTPAGKRLLQHAHLILRQVERVKSEFSGYASDAAGHLRIFANTTAVIEFMPEVLADFLAARPGITVDLQERMTSDIVRGVLDGTADMGILGIMVGVEVPSRLKTLPFSRDRLVLATPLDHPLASRREITYEDALDYPHVTLHEGSTLFHYLERKALELGKPLPVRIQVFGFESACRMIEAGVGVGILPESCALRYRDHMRLSVRHLSDAWAYRERSILIRDDHILPGFGQELLDIITQYQSARPLSPEPRTPVQS</sequence>
<dbReference type="GO" id="GO:0005829">
    <property type="term" value="C:cytosol"/>
    <property type="evidence" value="ECO:0007669"/>
    <property type="project" value="TreeGrafter"/>
</dbReference>
<proteinExistence type="inferred from homology"/>
<name>A0A640WJ18_9GAMM</name>
<dbReference type="Pfam" id="PF03466">
    <property type="entry name" value="LysR_substrate"/>
    <property type="match status" value="1"/>
</dbReference>
<protein>
    <submittedName>
        <fullName evidence="6">LysR family transcriptional regulator</fullName>
    </submittedName>
</protein>